<dbReference type="Proteomes" id="UP001247805">
    <property type="component" value="Unassembled WGS sequence"/>
</dbReference>
<organism evidence="1 2">
    <name type="scientific">Paraglaciecola aquimarina</name>
    <dbReference type="NCBI Taxonomy" id="1235557"/>
    <lineage>
        <taxon>Bacteria</taxon>
        <taxon>Pseudomonadati</taxon>
        <taxon>Pseudomonadota</taxon>
        <taxon>Gammaproteobacteria</taxon>
        <taxon>Alteromonadales</taxon>
        <taxon>Alteromonadaceae</taxon>
        <taxon>Paraglaciecola</taxon>
    </lineage>
</organism>
<dbReference type="EMBL" id="JAWDIO010000002">
    <property type="protein sequence ID" value="MDU0353580.1"/>
    <property type="molecule type" value="Genomic_DNA"/>
</dbReference>
<reference evidence="1 2" key="1">
    <citation type="submission" date="2023-10" db="EMBL/GenBank/DDBJ databases">
        <title>Glaciecola aquimarina strain GGW-M5 nov., isolated from a coastal seawater.</title>
        <authorList>
            <person name="Bayburt H."/>
            <person name="Kim J.M."/>
            <person name="Choi B.J."/>
            <person name="Jeon C.O."/>
        </authorList>
    </citation>
    <scope>NUCLEOTIDE SEQUENCE [LARGE SCALE GENOMIC DNA]</scope>
    <source>
        <strain evidence="1 2">KCTC 32108</strain>
    </source>
</reference>
<dbReference type="RefSeq" id="WP_316025240.1">
    <property type="nucleotide sequence ID" value="NZ_JAWDIO010000002.1"/>
</dbReference>
<protein>
    <recommendedName>
        <fullName evidence="3">Transposase</fullName>
    </recommendedName>
</protein>
<evidence type="ECO:0000313" key="2">
    <source>
        <dbReference type="Proteomes" id="UP001247805"/>
    </source>
</evidence>
<gene>
    <name evidence="1" type="ORF">RS130_06230</name>
</gene>
<evidence type="ECO:0000313" key="1">
    <source>
        <dbReference type="EMBL" id="MDU0353580.1"/>
    </source>
</evidence>
<accession>A0ABU3SU95</accession>
<comment type="caution">
    <text evidence="1">The sequence shown here is derived from an EMBL/GenBank/DDBJ whole genome shotgun (WGS) entry which is preliminary data.</text>
</comment>
<evidence type="ECO:0008006" key="3">
    <source>
        <dbReference type="Google" id="ProtNLM"/>
    </source>
</evidence>
<proteinExistence type="predicted"/>
<name>A0ABU3SU95_9ALTE</name>
<sequence length="44" mass="5027">MVRLSLYIRASFVARFGVAKTAARVLMGEYNQELTYQMMGLNIL</sequence>
<keyword evidence="2" id="KW-1185">Reference proteome</keyword>